<dbReference type="SUPFAM" id="SSF53686">
    <property type="entry name" value="Tryptophan synthase beta subunit-like PLP-dependent enzymes"/>
    <property type="match status" value="1"/>
</dbReference>
<protein>
    <recommendedName>
        <fullName evidence="1">Tryptophan synthase beta chain-like PALP domain-containing protein</fullName>
    </recommendedName>
</protein>
<dbReference type="CDD" id="cd01561">
    <property type="entry name" value="CBS_like"/>
    <property type="match status" value="1"/>
</dbReference>
<evidence type="ECO:0000259" key="1">
    <source>
        <dbReference type="Pfam" id="PF00291"/>
    </source>
</evidence>
<dbReference type="AlphaFoldDB" id="A0A8H4SYM7"/>
<sequence length="313" mass="33010">MVSPRSSARGILDAIGNTPCVELVRVVPEGHARVFIKLEGLNPTGSYKDRMALSVIEQAEKRGDIQRDTTVIEATGGSTGSSLAFICAVRGYSFKAVSSDAFAAEKLRTMTSLGSSLDLVHSPTGKITPDLIPSMRDRAECLAASGNFYWADQFNNQDVLVGYEGLGRELVAQLPRGIDGFCGAVGGGGMVMGVSKILKAAWPQVRVVILEPESAPILTKGHGGPHGVEGIGIGIVPPLLNPLYFDEARSICEAQARDMCRRLAKEEGILAGTSTGLNVVAAIEMAKELGPGKTVVTIACDTGLKYMSGTLFE</sequence>
<feature type="domain" description="Tryptophan synthase beta chain-like PALP" evidence="1">
    <location>
        <begin position="11"/>
        <end position="301"/>
    </location>
</feature>
<reference evidence="2" key="1">
    <citation type="journal article" date="2020" name="BMC Genomics">
        <title>Correction to: Identification and distribution of gene clusters required for synthesis of sphingolipid metabolism inhibitors in diverse species of the filamentous fungus Fusarium.</title>
        <authorList>
            <person name="Kim H.S."/>
            <person name="Lohmar J.M."/>
            <person name="Busman M."/>
            <person name="Brown D.W."/>
            <person name="Naumann T.A."/>
            <person name="Divon H.H."/>
            <person name="Lysoe E."/>
            <person name="Uhlig S."/>
            <person name="Proctor R.H."/>
        </authorList>
    </citation>
    <scope>NUCLEOTIDE SEQUENCE</scope>
    <source>
        <strain evidence="2">NRRL 20472</strain>
    </source>
</reference>
<dbReference type="InterPro" id="IPR036052">
    <property type="entry name" value="TrpB-like_PALP_sf"/>
</dbReference>
<comment type="caution">
    <text evidence="2">The sequence shown here is derived from an EMBL/GenBank/DDBJ whole genome shotgun (WGS) entry which is preliminary data.</text>
</comment>
<dbReference type="InterPro" id="IPR001926">
    <property type="entry name" value="TrpB-like_PALP"/>
</dbReference>
<name>A0A8H4SYM7_9HYPO</name>
<proteinExistence type="predicted"/>
<dbReference type="Proteomes" id="UP000622797">
    <property type="component" value="Unassembled WGS sequence"/>
</dbReference>
<evidence type="ECO:0000313" key="2">
    <source>
        <dbReference type="EMBL" id="KAF4948066.1"/>
    </source>
</evidence>
<gene>
    <name evidence="2" type="ORF">FSARC_13831</name>
</gene>
<dbReference type="EMBL" id="JABEXW010001067">
    <property type="protein sequence ID" value="KAF4948066.1"/>
    <property type="molecule type" value="Genomic_DNA"/>
</dbReference>
<reference evidence="2" key="2">
    <citation type="submission" date="2020-05" db="EMBL/GenBank/DDBJ databases">
        <authorList>
            <person name="Kim H.-S."/>
            <person name="Proctor R.H."/>
            <person name="Brown D.W."/>
        </authorList>
    </citation>
    <scope>NUCLEOTIDE SEQUENCE</scope>
    <source>
        <strain evidence="2">NRRL 20472</strain>
    </source>
</reference>
<organism evidence="2 3">
    <name type="scientific">Fusarium sarcochroum</name>
    <dbReference type="NCBI Taxonomy" id="1208366"/>
    <lineage>
        <taxon>Eukaryota</taxon>
        <taxon>Fungi</taxon>
        <taxon>Dikarya</taxon>
        <taxon>Ascomycota</taxon>
        <taxon>Pezizomycotina</taxon>
        <taxon>Sordariomycetes</taxon>
        <taxon>Hypocreomycetidae</taxon>
        <taxon>Hypocreales</taxon>
        <taxon>Nectriaceae</taxon>
        <taxon>Fusarium</taxon>
        <taxon>Fusarium lateritium species complex</taxon>
    </lineage>
</organism>
<dbReference type="OrthoDB" id="10259545at2759"/>
<dbReference type="Gene3D" id="3.40.50.1100">
    <property type="match status" value="2"/>
</dbReference>
<keyword evidence="3" id="KW-1185">Reference proteome</keyword>
<accession>A0A8H4SYM7</accession>
<dbReference type="PANTHER" id="PTHR10314">
    <property type="entry name" value="CYSTATHIONINE BETA-SYNTHASE"/>
    <property type="match status" value="1"/>
</dbReference>
<dbReference type="Pfam" id="PF00291">
    <property type="entry name" value="PALP"/>
    <property type="match status" value="1"/>
</dbReference>
<dbReference type="InterPro" id="IPR050214">
    <property type="entry name" value="Cys_Synth/Cystath_Beta-Synth"/>
</dbReference>
<evidence type="ECO:0000313" key="3">
    <source>
        <dbReference type="Proteomes" id="UP000622797"/>
    </source>
</evidence>